<keyword evidence="3" id="KW-1185">Reference proteome</keyword>
<organism evidence="2 3">
    <name type="scientific">Tahibacter aquaticus</name>
    <dbReference type="NCBI Taxonomy" id="520092"/>
    <lineage>
        <taxon>Bacteria</taxon>
        <taxon>Pseudomonadati</taxon>
        <taxon>Pseudomonadota</taxon>
        <taxon>Gammaproteobacteria</taxon>
        <taxon>Lysobacterales</taxon>
        <taxon>Rhodanobacteraceae</taxon>
        <taxon>Tahibacter</taxon>
    </lineage>
</organism>
<keyword evidence="1" id="KW-0472">Membrane</keyword>
<feature type="transmembrane region" description="Helical" evidence="1">
    <location>
        <begin position="212"/>
        <end position="232"/>
    </location>
</feature>
<gene>
    <name evidence="2" type="ORF">DFR29_11987</name>
</gene>
<feature type="transmembrane region" description="Helical" evidence="1">
    <location>
        <begin position="328"/>
        <end position="349"/>
    </location>
</feature>
<dbReference type="EMBL" id="SNZH01000019">
    <property type="protein sequence ID" value="TDR38759.1"/>
    <property type="molecule type" value="Genomic_DNA"/>
</dbReference>
<protein>
    <submittedName>
        <fullName evidence="2">Putative membrane protein</fullName>
    </submittedName>
</protein>
<dbReference type="Proteomes" id="UP000295293">
    <property type="component" value="Unassembled WGS sequence"/>
</dbReference>
<dbReference type="Pfam" id="PF05684">
    <property type="entry name" value="DUF819"/>
    <property type="match status" value="1"/>
</dbReference>
<feature type="transmembrane region" description="Helical" evidence="1">
    <location>
        <begin position="269"/>
        <end position="290"/>
    </location>
</feature>
<proteinExistence type="predicted"/>
<evidence type="ECO:0000313" key="2">
    <source>
        <dbReference type="EMBL" id="TDR38759.1"/>
    </source>
</evidence>
<name>A0A4V3DLB8_9GAMM</name>
<feature type="transmembrane region" description="Helical" evidence="1">
    <location>
        <begin position="94"/>
        <end position="116"/>
    </location>
</feature>
<feature type="transmembrane region" description="Helical" evidence="1">
    <location>
        <begin position="355"/>
        <end position="381"/>
    </location>
</feature>
<feature type="transmembrane region" description="Helical" evidence="1">
    <location>
        <begin position="296"/>
        <end position="316"/>
    </location>
</feature>
<keyword evidence="1" id="KW-1133">Transmembrane helix</keyword>
<feature type="transmembrane region" description="Helical" evidence="1">
    <location>
        <begin position="238"/>
        <end position="257"/>
    </location>
</feature>
<evidence type="ECO:0000313" key="3">
    <source>
        <dbReference type="Proteomes" id="UP000295293"/>
    </source>
</evidence>
<keyword evidence="1" id="KW-0812">Transmembrane</keyword>
<feature type="transmembrane region" description="Helical" evidence="1">
    <location>
        <begin position="34"/>
        <end position="55"/>
    </location>
</feature>
<dbReference type="PANTHER" id="PTHR34289">
    <property type="entry name" value="PROTEIN, PUTATIVE (DUF819)-RELATED"/>
    <property type="match status" value="1"/>
</dbReference>
<evidence type="ECO:0000256" key="1">
    <source>
        <dbReference type="SAM" id="Phobius"/>
    </source>
</evidence>
<comment type="caution">
    <text evidence="2">The sequence shown here is derived from an EMBL/GenBank/DDBJ whole genome shotgun (WGS) entry which is preliminary data.</text>
</comment>
<feature type="transmembrane region" description="Helical" evidence="1">
    <location>
        <begin position="6"/>
        <end position="22"/>
    </location>
</feature>
<dbReference type="AlphaFoldDB" id="A0A4V3DLB8"/>
<sequence length="385" mass="39415">MIQTVWPYLAMMLLAAGVFPALERRFRWRLFGLLPPIVLTYLLVMSLAVAGLWQATAEIKAAQGLATAQLLPALLFLLMSQCDLRAILALGPRLLGVFACAMASILAAIVLCFLLFRSVLPADGWQMLAALSATWTGGSANLLAVKQATGLSDSSLSPVLLADALCYSLWVIVLFSSAPLAAAFNRWSRAAERPAQVTAAARANEPADAGDILSWLGIALLVGVAAQALAAWLPAGGLLTTTSWAVLVATAAGLALAQTPLSRLPGANALGGALLACLVAVLGSQSSFAGIAETPLFVLCGLCVLAVHVALLAAAARLFRFDMQLCGIASLAQIGGVASAPLLAATYSATLVPVAVLMAMLGLVLGTGVGLFMAGVLSALAPVTS</sequence>
<dbReference type="PANTHER" id="PTHR34289:SF8">
    <property type="entry name" value="DUF819 DOMAIN-CONTAINING PROTEIN"/>
    <property type="match status" value="1"/>
</dbReference>
<feature type="transmembrane region" description="Helical" evidence="1">
    <location>
        <begin position="61"/>
        <end position="82"/>
    </location>
</feature>
<dbReference type="InterPro" id="IPR008537">
    <property type="entry name" value="DUF819"/>
</dbReference>
<reference evidence="2 3" key="1">
    <citation type="submission" date="2019-03" db="EMBL/GenBank/DDBJ databases">
        <title>Genomic Encyclopedia of Type Strains, Phase IV (KMG-IV): sequencing the most valuable type-strain genomes for metagenomic binning, comparative biology and taxonomic classification.</title>
        <authorList>
            <person name="Goeker M."/>
        </authorList>
    </citation>
    <scope>NUCLEOTIDE SEQUENCE [LARGE SCALE GENOMIC DNA]</scope>
    <source>
        <strain evidence="2 3">DSM 21667</strain>
    </source>
</reference>
<feature type="transmembrane region" description="Helical" evidence="1">
    <location>
        <begin position="159"/>
        <end position="184"/>
    </location>
</feature>
<dbReference type="OrthoDB" id="653763at2"/>
<dbReference type="RefSeq" id="WP_133821299.1">
    <property type="nucleotide sequence ID" value="NZ_SNZH01000019.1"/>
</dbReference>
<accession>A0A4V3DLB8</accession>